<dbReference type="GO" id="GO:0016787">
    <property type="term" value="F:hydrolase activity"/>
    <property type="evidence" value="ECO:0007669"/>
    <property type="project" value="UniProtKB-KW"/>
</dbReference>
<dbReference type="SMART" id="SM00490">
    <property type="entry name" value="HELICc"/>
    <property type="match status" value="1"/>
</dbReference>
<evidence type="ECO:0000256" key="3">
    <source>
        <dbReference type="ARBA" id="ARBA00022806"/>
    </source>
</evidence>
<dbReference type="PANTHER" id="PTHR44533:SF4">
    <property type="entry name" value="DEAD_H RNA HELICASE, PUTATIVE-RELATED"/>
    <property type="match status" value="1"/>
</dbReference>
<keyword evidence="1" id="KW-0547">Nucleotide-binding</keyword>
<evidence type="ECO:0000259" key="7">
    <source>
        <dbReference type="PROSITE" id="PS51194"/>
    </source>
</evidence>
<dbReference type="GO" id="GO:0004386">
    <property type="term" value="F:helicase activity"/>
    <property type="evidence" value="ECO:0007669"/>
    <property type="project" value="UniProtKB-KW"/>
</dbReference>
<feature type="region of interest" description="Disordered" evidence="5">
    <location>
        <begin position="1"/>
        <end position="78"/>
    </location>
</feature>
<evidence type="ECO:0000256" key="5">
    <source>
        <dbReference type="SAM" id="MobiDB-lite"/>
    </source>
</evidence>
<dbReference type="SUPFAM" id="SSF52540">
    <property type="entry name" value="P-loop containing nucleoside triphosphate hydrolases"/>
    <property type="match status" value="1"/>
</dbReference>
<evidence type="ECO:0000256" key="2">
    <source>
        <dbReference type="ARBA" id="ARBA00022801"/>
    </source>
</evidence>
<gene>
    <name evidence="8" type="ORF">TGEB3V08_LOCUS8174</name>
</gene>
<dbReference type="EMBL" id="OE843009">
    <property type="protein sequence ID" value="CAD7602014.1"/>
    <property type="molecule type" value="Genomic_DNA"/>
</dbReference>
<dbReference type="GO" id="GO:0005737">
    <property type="term" value="C:cytoplasm"/>
    <property type="evidence" value="ECO:0007669"/>
    <property type="project" value="TreeGrafter"/>
</dbReference>
<evidence type="ECO:0000313" key="8">
    <source>
        <dbReference type="EMBL" id="CAD7602014.1"/>
    </source>
</evidence>
<feature type="compositionally biased region" description="Basic and acidic residues" evidence="5">
    <location>
        <begin position="11"/>
        <end position="27"/>
    </location>
</feature>
<dbReference type="InterPro" id="IPR027417">
    <property type="entry name" value="P-loop_NTPase"/>
</dbReference>
<dbReference type="Gene3D" id="3.40.50.300">
    <property type="entry name" value="P-loop containing nucleotide triphosphate hydrolases"/>
    <property type="match status" value="2"/>
</dbReference>
<accession>A0A7R9K551</accession>
<keyword evidence="2" id="KW-0378">Hydrolase</keyword>
<feature type="domain" description="Helicase ATP-binding" evidence="6">
    <location>
        <begin position="802"/>
        <end position="970"/>
    </location>
</feature>
<dbReference type="Pfam" id="PF23002">
    <property type="entry name" value="PIN-like_DDX60"/>
    <property type="match status" value="1"/>
</dbReference>
<organism evidence="8">
    <name type="scientific">Timema genevievae</name>
    <name type="common">Walking stick</name>
    <dbReference type="NCBI Taxonomy" id="629358"/>
    <lineage>
        <taxon>Eukaryota</taxon>
        <taxon>Metazoa</taxon>
        <taxon>Ecdysozoa</taxon>
        <taxon>Arthropoda</taxon>
        <taxon>Hexapoda</taxon>
        <taxon>Insecta</taxon>
        <taxon>Pterygota</taxon>
        <taxon>Neoptera</taxon>
        <taxon>Polyneoptera</taxon>
        <taxon>Phasmatodea</taxon>
        <taxon>Timematodea</taxon>
        <taxon>Timematoidea</taxon>
        <taxon>Timematidae</taxon>
        <taxon>Timema</taxon>
    </lineage>
</organism>
<reference evidence="8" key="1">
    <citation type="submission" date="2020-11" db="EMBL/GenBank/DDBJ databases">
        <authorList>
            <person name="Tran Van P."/>
        </authorList>
    </citation>
    <scope>NUCLEOTIDE SEQUENCE</scope>
</reference>
<sequence length="1872" mass="213295">MHRQAPGTSSDYKETSPDENEENRFDSSDSEDVGESGDESGLSENREANEGGVEIESYEEEQKKEQEAMDELEDEYREVKSNISPPQLLNLLSKAMDKLVTLTYADISNSVSNGTPFLVDGDMLLVHAMADENWSSHFGGQMLHLIYLCERIMQIFVQKGGTFQIVFFKSWYDAWDGRHDLLLARTVLLLHFKHNSPYEVYEFDTVWDPLFKHHLAKFRPAFILVDLHIDHYPGDPLVKLTYYTEVLFATSTSLMCVDLNELTLAVSTLHAFFVMPNPVLKGILSKFSGDIVTVLNTTANKPLQNVHIGSPNIHIENTATYLHMFVTVYAAYSYFSNEKNVSYDYMKIFLLYSVIIQRLPLKYRGSVPPQEPRPDLEEFISKVQCYMTLALQQVNSEECNMSQVADIWHGNLFAYILYLLSSRNTTEQSDIWRDDTRLSYERLVTQIGDLSGRQLKPFPVHWEAVVCPGPLEKDPECLSLNREDVFNLKPLLPINCNLIESFSGDLMSNSVLMLSEEAAILEGFITRNSEFDEVRHYHSRRALTDDLQRTEETISLIKSKDPFLIKKQQRLQSKYIRFLNVYGMNMEGKLSIPKSIICTEQISKQKLTGKKQKKQSKNALKYIQQNELKNQAKYEEIDNIHLEVFLKNYKVLKSKHNYELALKEVEILLKKLNGKHSRQKAFIKKAEICYKLGRDKRELVYVKQLFLTVKHLLQSCIETALSESDKKHIASWLRDLGFEEMVERCKLPLPPKNTLNPGFYVGPSHVRFQMAHLGPELDRNTGGVPDVRVTGFTPDTWQRNLFDVVDKKQSALVVAPTSSGKTYASYYCMEQVLRESNDGIVVYVSPTKALVNQVHATLYARFKNKSMPAGMSAVGVFTREYRHKALECQILVTVPQCLELLLLSPRQHNWVSRLRYVILDEIHCLAGQSGGISWERCLLLIPCPFIALSATVGSPASFHAWLQDVQNFRREQDLLNGSSRSTGSYHVELVEYYNRHSDLTKYVYSGEKLKHVHPYAFVDDTVIKQNNGIPSHVSLSPSETLELYDIMRSLSEDDQTLDALNPDTFFNSSIFLIRDSVKEKETKTVRKYEAKLRTLLEIWSQEQPQKFSKVHRQLNCGVNVPSENDSREALFSQCVGLIKTLHQQDMLPALIFSYDRSFVEKMFIKITEFCEEGDIKVEKEKLTKFEKRMEKKKLEELENIPKDFHRNSLDLLDGQSGFRSIGVVDKDDIKLIESRLISENYTSTSPLVRGFRQGLGLHHGGRSAKVKSSVEMMFRLRILNVVIATGTLALGIHMPCRTVVLAGDSPYINALEFHQMSGRAGRRGFDKEGHVVFMGLGRRKVQTLLTDKFPVMVGNFPLSVGTVLRLLLLVSRITSHGEPNEAATRDALSRALTLLDCSMAYKTSPFLKIQMKHFFSFATQLLLLQGLVDNTGSPQKLSDIITHLNYHEPGNLAFVFLFRSGALRQLCGSDEKGNISRETELNLVLVLSYLFAVLPLHNSLNDKKFKNSRVKLPPLPDYVTKVLQAYNAQVKLVFDNYFRSIAQQCIITLGEDNRLPLSNVRFGGHDCLEEPQGEVSSCRLSHLRRRGIIMSVVPPGEERYHHVGCPTWEGEISLCRLSHLGRKGIIVSVVPPGEERYHVGCRTWEGEVSSCRLSHLGRRGIMSVVAPGKERYHHVGCPTWEGEVSSCRLSHLGRRGIIMSVVPPGKERYHRVGCPTWGGEVSCRLSHLGRRGKTLESVIMNNCKPRTICSLFAALSGHKDTDLYTETSIISNIRHQVFTDIKVVPLVNVDIPLNGYVWDFYNHEIASAIRMDNQLKSGYDFEKLRDFALLLKTITLSIEELEPTNPDDPVLKTFQKVSSTFYSLFNKAYRQH</sequence>
<evidence type="ECO:0000259" key="6">
    <source>
        <dbReference type="PROSITE" id="PS51192"/>
    </source>
</evidence>
<dbReference type="SMART" id="SM00487">
    <property type="entry name" value="DEXDc"/>
    <property type="match status" value="1"/>
</dbReference>
<feature type="compositionally biased region" description="Acidic residues" evidence="5">
    <location>
        <begin position="28"/>
        <end position="38"/>
    </location>
</feature>
<proteinExistence type="predicted"/>
<protein>
    <submittedName>
        <fullName evidence="8">Uncharacterized protein</fullName>
    </submittedName>
</protein>
<dbReference type="Pfam" id="PF00270">
    <property type="entry name" value="DEAD"/>
    <property type="match status" value="1"/>
</dbReference>
<dbReference type="Pfam" id="PF26076">
    <property type="entry name" value="WHD_DDX60"/>
    <property type="match status" value="1"/>
</dbReference>
<keyword evidence="3" id="KW-0347">Helicase</keyword>
<keyword evidence="4" id="KW-0067">ATP-binding</keyword>
<dbReference type="InterPro" id="IPR052431">
    <property type="entry name" value="SKI2_subfamily_helicases"/>
</dbReference>
<evidence type="ECO:0000256" key="1">
    <source>
        <dbReference type="ARBA" id="ARBA00022741"/>
    </source>
</evidence>
<dbReference type="GO" id="GO:0005524">
    <property type="term" value="F:ATP binding"/>
    <property type="evidence" value="ECO:0007669"/>
    <property type="project" value="UniProtKB-KW"/>
</dbReference>
<feature type="compositionally biased region" description="Polar residues" evidence="5">
    <location>
        <begin position="1"/>
        <end position="10"/>
    </location>
</feature>
<dbReference type="PROSITE" id="PS51192">
    <property type="entry name" value="HELICASE_ATP_BIND_1"/>
    <property type="match status" value="1"/>
</dbReference>
<dbReference type="PANTHER" id="PTHR44533">
    <property type="entry name" value="DEAD/H RNA HELICASE, PUTATIVE-RELATED"/>
    <property type="match status" value="1"/>
</dbReference>
<dbReference type="FunFam" id="3.40.50.300:FF:001039">
    <property type="entry name" value="ATP-dependent RNA helicase DDX60"/>
    <property type="match status" value="1"/>
</dbReference>
<evidence type="ECO:0000256" key="4">
    <source>
        <dbReference type="ARBA" id="ARBA00022840"/>
    </source>
</evidence>
<dbReference type="InterPro" id="IPR059032">
    <property type="entry name" value="WHD_DDX60"/>
</dbReference>
<dbReference type="InterPro" id="IPR011545">
    <property type="entry name" value="DEAD/DEAH_box_helicase_dom"/>
</dbReference>
<dbReference type="InterPro" id="IPR055124">
    <property type="entry name" value="PIN-like_DDX60"/>
</dbReference>
<dbReference type="InterPro" id="IPR001650">
    <property type="entry name" value="Helicase_C-like"/>
</dbReference>
<feature type="domain" description="Helicase C-terminal" evidence="7">
    <location>
        <begin position="1192"/>
        <end position="1364"/>
    </location>
</feature>
<dbReference type="InterPro" id="IPR014001">
    <property type="entry name" value="Helicase_ATP-bd"/>
</dbReference>
<dbReference type="PROSITE" id="PS51194">
    <property type="entry name" value="HELICASE_CTER"/>
    <property type="match status" value="1"/>
</dbReference>
<name>A0A7R9K551_TIMGE</name>
<dbReference type="GO" id="GO:0003676">
    <property type="term" value="F:nucleic acid binding"/>
    <property type="evidence" value="ECO:0007669"/>
    <property type="project" value="InterPro"/>
</dbReference>
<dbReference type="Pfam" id="PF00271">
    <property type="entry name" value="Helicase_C"/>
    <property type="match status" value="1"/>
</dbReference>